<dbReference type="AlphaFoldDB" id="A0A0F8A1Y7"/>
<evidence type="ECO:0000313" key="3">
    <source>
        <dbReference type="Proteomes" id="UP000054481"/>
    </source>
</evidence>
<organism evidence="2 3">
    <name type="scientific">Hirsutella minnesotensis 3608</name>
    <dbReference type="NCBI Taxonomy" id="1043627"/>
    <lineage>
        <taxon>Eukaryota</taxon>
        <taxon>Fungi</taxon>
        <taxon>Dikarya</taxon>
        <taxon>Ascomycota</taxon>
        <taxon>Pezizomycotina</taxon>
        <taxon>Sordariomycetes</taxon>
        <taxon>Hypocreomycetidae</taxon>
        <taxon>Hypocreales</taxon>
        <taxon>Ophiocordycipitaceae</taxon>
        <taxon>Hirsutella</taxon>
    </lineage>
</organism>
<accession>A0A0F8A1Y7</accession>
<name>A0A0F8A1Y7_9HYPO</name>
<sequence length="845" mass="96754">MGDYRGAIAHIRSAISLNVSETDDSIKRDKLYGRLAKCFLHLLDFRSAENAMSSIDNSHLRTELYESVESMKALWVEIPDESVLRRQVLDQVPRYKPCLQDVPEYYCVGHDQVEPLTEPLGMTGTGRPHISFFFAGSGDGRNLFSAITTMACREAEMRRPCFRKLHFTVLDLKPAALARVLIFFNMMVRVDTKISEEVPNATDYFLAMAYIFSCQVIPPFVEAKLQRNIRELIKRLEGEDAALQFIYVREHDREPLIRVLRQWQQPWDGISKVADARKFIKQKHWEGGLRTASYFGQCLEHGPRSERNDFDRFTTLLPPAVVANRREPSLVDPLAEYRSTGKSKKLLQHIDSNWRINNTLIDYDFADRSREQGDERSLPLEFHPLEVVESMGLLEPTQKANTSSIEQLADVFRAFSISTLTLSIQKRLVVELIVGEMADIMERIRYNLLDYRLSPPNASGTLDPTDFPQTFDYVHMSNIPDYIGGHLTSFLAGRPLLKEDRPSSLRFSNLLNPPEFEDHQAFQSEYLLMYDMERIRRHFLVTRRPGEVTKEDLPPTLGTLRHPFAFEGYMTWDRVSSSAMSFKELLPKPEFEKWVYGHFLKICLPYPRPIFSGQPVYAPLNLTAVIRLVIGMFEVGYPAHWLLRIFSCICSGVITTCARPPTNRVCNAADIDATHLAKEISVQPWVAEFTTLLSIWRRLLPFGIDSLSGTLVPLGTIFQYSITFPPFPAKHERVPHFILVFWNTEVGYTTKPPVSIYNLLLDVGGGDSHVSARDIREKGIVCVTAFHYTTASRTAVFWMRADKMEQMIAGKWRAFIWRTDAWKAVTDGVDVSSGISMGKKWTMLF</sequence>
<keyword evidence="3" id="KW-1185">Reference proteome</keyword>
<reference evidence="2 3" key="1">
    <citation type="journal article" date="2014" name="Genome Biol. Evol.">
        <title>Comparative genomics and transcriptomics analyses reveal divergent lifestyle features of nematode endoparasitic fungus Hirsutella minnesotensis.</title>
        <authorList>
            <person name="Lai Y."/>
            <person name="Liu K."/>
            <person name="Zhang X."/>
            <person name="Zhang X."/>
            <person name="Li K."/>
            <person name="Wang N."/>
            <person name="Shu C."/>
            <person name="Wu Y."/>
            <person name="Wang C."/>
            <person name="Bushley K.E."/>
            <person name="Xiang M."/>
            <person name="Liu X."/>
        </authorList>
    </citation>
    <scope>NUCLEOTIDE SEQUENCE [LARGE SCALE GENOMIC DNA]</scope>
    <source>
        <strain evidence="2 3">3608</strain>
    </source>
</reference>
<gene>
    <name evidence="2" type="ORF">HIM_10759</name>
</gene>
<dbReference type="OrthoDB" id="2423701at2759"/>
<evidence type="ECO:0000313" key="2">
    <source>
        <dbReference type="EMBL" id="KJZ69859.1"/>
    </source>
</evidence>
<dbReference type="InterPro" id="IPR027974">
    <property type="entry name" value="DUF4470"/>
</dbReference>
<dbReference type="EMBL" id="KQ030672">
    <property type="protein sequence ID" value="KJZ69859.1"/>
    <property type="molecule type" value="Genomic_DNA"/>
</dbReference>
<protein>
    <recommendedName>
        <fullName evidence="1">DUF4470 domain-containing protein</fullName>
    </recommendedName>
</protein>
<evidence type="ECO:0000259" key="1">
    <source>
        <dbReference type="Pfam" id="PF14737"/>
    </source>
</evidence>
<dbReference type="Pfam" id="PF14737">
    <property type="entry name" value="DUF4470"/>
    <property type="match status" value="1"/>
</dbReference>
<dbReference type="Proteomes" id="UP000054481">
    <property type="component" value="Unassembled WGS sequence"/>
</dbReference>
<proteinExistence type="predicted"/>
<feature type="domain" description="DUF4470" evidence="1">
    <location>
        <begin position="126"/>
        <end position="209"/>
    </location>
</feature>